<organism evidence="4">
    <name type="scientific">Odontella aurita</name>
    <dbReference type="NCBI Taxonomy" id="265563"/>
    <lineage>
        <taxon>Eukaryota</taxon>
        <taxon>Sar</taxon>
        <taxon>Stramenopiles</taxon>
        <taxon>Ochrophyta</taxon>
        <taxon>Bacillariophyta</taxon>
        <taxon>Mediophyceae</taxon>
        <taxon>Biddulphiophycidae</taxon>
        <taxon>Eupodiscales</taxon>
        <taxon>Odontellaceae</taxon>
        <taxon>Odontella</taxon>
    </lineage>
</organism>
<accession>A0A7S4M423</accession>
<evidence type="ECO:0000256" key="2">
    <source>
        <dbReference type="ARBA" id="ARBA00022803"/>
    </source>
</evidence>
<feature type="region of interest" description="Disordered" evidence="3">
    <location>
        <begin position="109"/>
        <end position="154"/>
    </location>
</feature>
<dbReference type="Gene3D" id="1.25.40.10">
    <property type="entry name" value="Tetratricopeptide repeat domain"/>
    <property type="match status" value="1"/>
</dbReference>
<reference evidence="4" key="1">
    <citation type="submission" date="2021-01" db="EMBL/GenBank/DDBJ databases">
        <authorList>
            <person name="Corre E."/>
            <person name="Pelletier E."/>
            <person name="Niang G."/>
            <person name="Scheremetjew M."/>
            <person name="Finn R."/>
            <person name="Kale V."/>
            <person name="Holt S."/>
            <person name="Cochrane G."/>
            <person name="Meng A."/>
            <person name="Brown T."/>
            <person name="Cohen L."/>
        </authorList>
    </citation>
    <scope>NUCLEOTIDE SEQUENCE</scope>
    <source>
        <strain evidence="4">Isolate 1302-5</strain>
    </source>
</reference>
<dbReference type="InterPro" id="IPR019734">
    <property type="entry name" value="TPR_rpt"/>
</dbReference>
<evidence type="ECO:0000256" key="1">
    <source>
        <dbReference type="ARBA" id="ARBA00022737"/>
    </source>
</evidence>
<feature type="compositionally biased region" description="Acidic residues" evidence="3">
    <location>
        <begin position="124"/>
        <end position="151"/>
    </location>
</feature>
<sequence>MDLTSTSDPFPSFAMDSATPFRPPAERSLYLQAAFLLNDVGTLHHSRGQLAEAARFYMESLKMRSEAIDVAVAAACGSKAEVESMRSREDMEAYCSDLGMYFHYEREKSDASVEKTQQQHRLEEEDECEPNIFDAEQEEDRSDEEEEEEGEGSASQFFHIPMEILSTSRWTPVENSLLPHATACMDDKYCAGDDYDDASSVTLHNMSSVQVQRGNCAQALELLHMAVDSATKQSDGSSDLFRAVLRGNRAVLLRCGLGRPDEEVVPDMDEAARLALPLVIGRQQDRDAAAQHVLLNAAAIYIAMGCYDNAIHLCGAVSSTVTSCLVSPNTTNYPSNSDPEMTAMLATKPPSAMDAALHRRAYLLVASALHSLGSDLHSRGTGNGGNGDLRSALPPLARALFVRSCLIGESHPTSIRTVYALGRLLHDQEEYVDALGMYRRAAEAWEARLRCWRSGLARHPCKGGCSSSAASSKLDAHLRVLQDLLNVLCNIAKVHIVQGSQLDALDACDRALGHISSLWQQCTEELAPDSHFRLLLSEFALVLLHLKGSVHEEMGRSEEAVRCFVAAARTMEMPLWRDLKTLAGNGSGDATRCIPPLINLFGRKVGRNVANNNDASPAAAVA</sequence>
<protein>
    <submittedName>
        <fullName evidence="4">Uncharacterized protein</fullName>
    </submittedName>
</protein>
<dbReference type="AlphaFoldDB" id="A0A7S4M423"/>
<evidence type="ECO:0000256" key="3">
    <source>
        <dbReference type="SAM" id="MobiDB-lite"/>
    </source>
</evidence>
<name>A0A7S4M423_9STRA</name>
<proteinExistence type="predicted"/>
<dbReference type="EMBL" id="HBKQ01000491">
    <property type="protein sequence ID" value="CAE2200061.1"/>
    <property type="molecule type" value="Transcribed_RNA"/>
</dbReference>
<dbReference type="SMART" id="SM00028">
    <property type="entry name" value="TPR"/>
    <property type="match status" value="4"/>
</dbReference>
<keyword evidence="1" id="KW-0677">Repeat</keyword>
<dbReference type="SUPFAM" id="SSF48452">
    <property type="entry name" value="TPR-like"/>
    <property type="match status" value="1"/>
</dbReference>
<gene>
    <name evidence="4" type="ORF">OAUR00152_LOCUS318</name>
</gene>
<dbReference type="PANTHER" id="PTHR45641">
    <property type="entry name" value="TETRATRICOPEPTIDE REPEAT PROTEIN (AFU_ORTHOLOGUE AFUA_6G03870)"/>
    <property type="match status" value="1"/>
</dbReference>
<evidence type="ECO:0000313" key="4">
    <source>
        <dbReference type="EMBL" id="CAE2200061.1"/>
    </source>
</evidence>
<keyword evidence="2" id="KW-0802">TPR repeat</keyword>
<dbReference type="PANTHER" id="PTHR45641:SF19">
    <property type="entry name" value="NEPHROCYSTIN-3"/>
    <property type="match status" value="1"/>
</dbReference>
<dbReference type="InterPro" id="IPR011990">
    <property type="entry name" value="TPR-like_helical_dom_sf"/>
</dbReference>